<feature type="domain" description="AB hydrolase-1" evidence="1">
    <location>
        <begin position="183"/>
        <end position="484"/>
    </location>
</feature>
<gene>
    <name evidence="2" type="ORF">SEMRO_1910_G304870.1</name>
</gene>
<dbReference type="InterPro" id="IPR029058">
    <property type="entry name" value="AB_hydrolase_fold"/>
</dbReference>
<evidence type="ECO:0000313" key="2">
    <source>
        <dbReference type="EMBL" id="CAB9526913.1"/>
    </source>
</evidence>
<dbReference type="Gene3D" id="3.40.50.1820">
    <property type="entry name" value="alpha/beta hydrolase"/>
    <property type="match status" value="1"/>
</dbReference>
<dbReference type="Proteomes" id="UP001153069">
    <property type="component" value="Unassembled WGS sequence"/>
</dbReference>
<evidence type="ECO:0000313" key="3">
    <source>
        <dbReference type="Proteomes" id="UP001153069"/>
    </source>
</evidence>
<dbReference type="PANTHER" id="PTHR35560:SF3">
    <property type="entry name" value="PEPTIDASE S9 PROLYL OLIGOPEPTIDASE CATALYTIC DOMAIN-CONTAINING PROTEIN"/>
    <property type="match status" value="1"/>
</dbReference>
<dbReference type="PANTHER" id="PTHR35560">
    <property type="entry name" value="BLL0132 PROTEIN"/>
    <property type="match status" value="1"/>
</dbReference>
<reference evidence="2" key="1">
    <citation type="submission" date="2020-06" db="EMBL/GenBank/DDBJ databases">
        <authorList>
            <consortium name="Plant Systems Biology data submission"/>
        </authorList>
    </citation>
    <scope>NUCLEOTIDE SEQUENCE</scope>
    <source>
        <strain evidence="2">D6</strain>
    </source>
</reference>
<sequence length="505" mass="55964">MTFATAETVATLSAILLSPIRLSEAHRVNQLLADSNSNPSFPQVQQCPPSKGGGICPLQNTCCPIRLSNGTIHSGCIPSDLGASVATCCADQLTGCGVGYQCLEDELNNRPVCKATAEIQDPLVQELPRYPLCHKSKNANFQHIQRFVSPSKFPTAEMLYYSSHGDIQHWNHHQQNMIHKVLIVIHGANRNADDYFCSASAAVLRASQPLPDQVLLLAPRFVVPQDLPPTVHLGTETGRILQWDGNAPNGAWRYGANAIAPLTATNVSSFDVLDAFVETIRSHVGMSCNRITVVGHSSGGQFVQRWALLSDQAQHVQTVVANPSSYAYLTPQRYDTNTGSWKVPGAQKDCLHRYNQWEWGMEMSKDETSEYVRRRLQNRNQTDAVIERFATRQVVYLVGTLDRCNASSSDEERSTPATTKPWCYSHGLETTCMDHIQGSNRWERNVRYLEMLKLVIPSSQKYHKRVVVPGVGHDHSLMFSSPQGLEVLLSKSSSDEMHSINPIAS</sequence>
<proteinExistence type="predicted"/>
<dbReference type="InterPro" id="IPR000073">
    <property type="entry name" value="AB_hydrolase_1"/>
</dbReference>
<dbReference type="OrthoDB" id="5985073at2759"/>
<dbReference type="Pfam" id="PF12697">
    <property type="entry name" value="Abhydrolase_6"/>
    <property type="match status" value="1"/>
</dbReference>
<dbReference type="EMBL" id="CAICTM010001908">
    <property type="protein sequence ID" value="CAB9526913.1"/>
    <property type="molecule type" value="Genomic_DNA"/>
</dbReference>
<dbReference type="SUPFAM" id="SSF53474">
    <property type="entry name" value="alpha/beta-Hydrolases"/>
    <property type="match status" value="1"/>
</dbReference>
<organism evidence="2 3">
    <name type="scientific">Seminavis robusta</name>
    <dbReference type="NCBI Taxonomy" id="568900"/>
    <lineage>
        <taxon>Eukaryota</taxon>
        <taxon>Sar</taxon>
        <taxon>Stramenopiles</taxon>
        <taxon>Ochrophyta</taxon>
        <taxon>Bacillariophyta</taxon>
        <taxon>Bacillariophyceae</taxon>
        <taxon>Bacillariophycidae</taxon>
        <taxon>Naviculales</taxon>
        <taxon>Naviculaceae</taxon>
        <taxon>Seminavis</taxon>
    </lineage>
</organism>
<keyword evidence="3" id="KW-1185">Reference proteome</keyword>
<dbReference type="AlphaFoldDB" id="A0A9N8HTN0"/>
<name>A0A9N8HTN0_9STRA</name>
<comment type="caution">
    <text evidence="2">The sequence shown here is derived from an EMBL/GenBank/DDBJ whole genome shotgun (WGS) entry which is preliminary data.</text>
</comment>
<protein>
    <recommendedName>
        <fullName evidence="1">AB hydrolase-1 domain-containing protein</fullName>
    </recommendedName>
</protein>
<accession>A0A9N8HTN0</accession>
<evidence type="ECO:0000259" key="1">
    <source>
        <dbReference type="Pfam" id="PF12697"/>
    </source>
</evidence>